<dbReference type="RefSeq" id="WP_282210420.1">
    <property type="nucleotide sequence ID" value="NZ_CP118247.1"/>
</dbReference>
<feature type="region of interest" description="Disordered" evidence="1">
    <location>
        <begin position="23"/>
        <end position="76"/>
    </location>
</feature>
<reference evidence="3 4" key="1">
    <citation type="submission" date="2023-02" db="EMBL/GenBank/DDBJ databases">
        <title>Devosia chondri sp. nov., isolated from the phycosphere of marine algae.</title>
        <authorList>
            <person name="Kim J.M."/>
            <person name="Lee J.K."/>
            <person name="Choi B.J."/>
            <person name="Bayburt H."/>
            <person name="Jeon C.O."/>
        </authorList>
    </citation>
    <scope>NUCLEOTIDE SEQUENCE [LARGE SCALE GENOMIC DNA]</scope>
    <source>
        <strain evidence="3 4">G2-5</strain>
    </source>
</reference>
<protein>
    <submittedName>
        <fullName evidence="3">Uncharacterized protein</fullName>
    </submittedName>
</protein>
<proteinExistence type="predicted"/>
<feature type="chain" id="PRO_5047194984" evidence="2">
    <location>
        <begin position="21"/>
        <end position="76"/>
    </location>
</feature>
<dbReference type="Proteomes" id="UP001222118">
    <property type="component" value="Chromosome"/>
</dbReference>
<sequence>MPIQSDASLATLLMLSLSLAATTAAEPEPTSLSPAVTAEPDSVDWPTPFRAHNQLRSGQKSADNQNLKTESAALRV</sequence>
<feature type="signal peptide" evidence="2">
    <location>
        <begin position="1"/>
        <end position="20"/>
    </location>
</feature>
<evidence type="ECO:0000313" key="3">
    <source>
        <dbReference type="EMBL" id="WDR04901.1"/>
    </source>
</evidence>
<evidence type="ECO:0000256" key="2">
    <source>
        <dbReference type="SAM" id="SignalP"/>
    </source>
</evidence>
<dbReference type="EMBL" id="CP118247">
    <property type="protein sequence ID" value="WDR04901.1"/>
    <property type="molecule type" value="Genomic_DNA"/>
</dbReference>
<evidence type="ECO:0000313" key="4">
    <source>
        <dbReference type="Proteomes" id="UP001222118"/>
    </source>
</evidence>
<gene>
    <name evidence="3" type="ORF">PSQ90_11370</name>
</gene>
<organism evidence="3 4">
    <name type="scientific">Devosia rhodophyticola</name>
    <dbReference type="NCBI Taxonomy" id="3026423"/>
    <lineage>
        <taxon>Bacteria</taxon>
        <taxon>Pseudomonadati</taxon>
        <taxon>Pseudomonadota</taxon>
        <taxon>Alphaproteobacteria</taxon>
        <taxon>Hyphomicrobiales</taxon>
        <taxon>Devosiaceae</taxon>
        <taxon>Devosia</taxon>
    </lineage>
</organism>
<feature type="compositionally biased region" description="Polar residues" evidence="1">
    <location>
        <begin position="54"/>
        <end position="69"/>
    </location>
</feature>
<evidence type="ECO:0000256" key="1">
    <source>
        <dbReference type="SAM" id="MobiDB-lite"/>
    </source>
</evidence>
<accession>A0ABY7YUB3</accession>
<name>A0ABY7YUB3_9HYPH</name>
<keyword evidence="4" id="KW-1185">Reference proteome</keyword>
<keyword evidence="2" id="KW-0732">Signal</keyword>